<dbReference type="Pfam" id="PF01243">
    <property type="entry name" value="PNPOx_N"/>
    <property type="match status" value="1"/>
</dbReference>
<reference evidence="2" key="1">
    <citation type="submission" date="2022-07" db="EMBL/GenBank/DDBJ databases">
        <title>Parvularcula maris sp. nov., an algicidal bacterium isolated from seawater.</title>
        <authorList>
            <person name="Li F."/>
        </authorList>
    </citation>
    <scope>NUCLEOTIDE SEQUENCE</scope>
    <source>
        <strain evidence="2">BGMRC 0090</strain>
    </source>
</reference>
<evidence type="ECO:0000259" key="1">
    <source>
        <dbReference type="Pfam" id="PF01243"/>
    </source>
</evidence>
<dbReference type="PANTHER" id="PTHR39336:SF1">
    <property type="entry name" value="PYRIDOXAMINE PHOSPHATE OXIDASE FAMILY PROTEIN (AFU_ORTHOLOGUE AFUA_6G11440)"/>
    <property type="match status" value="1"/>
</dbReference>
<dbReference type="Proteomes" id="UP001142610">
    <property type="component" value="Unassembled WGS sequence"/>
</dbReference>
<dbReference type="InterPro" id="IPR012349">
    <property type="entry name" value="Split_barrel_FMN-bd"/>
</dbReference>
<evidence type="ECO:0000313" key="3">
    <source>
        <dbReference type="Proteomes" id="UP001142610"/>
    </source>
</evidence>
<gene>
    <name evidence="2" type="ORF">NOG11_09790</name>
</gene>
<protein>
    <submittedName>
        <fullName evidence="2">Pyridoxamine 5'-phosphate oxidase family protein</fullName>
    </submittedName>
</protein>
<feature type="domain" description="Pyridoxamine 5'-phosphate oxidase N-terminal" evidence="1">
    <location>
        <begin position="8"/>
        <end position="132"/>
    </location>
</feature>
<dbReference type="EMBL" id="JANIBC010000007">
    <property type="protein sequence ID" value="MCQ8185685.1"/>
    <property type="molecule type" value="Genomic_DNA"/>
</dbReference>
<proteinExistence type="predicted"/>
<dbReference type="RefSeq" id="WP_256619575.1">
    <property type="nucleotide sequence ID" value="NZ_JANIBC010000007.1"/>
</dbReference>
<dbReference type="AlphaFoldDB" id="A0A9X2RI55"/>
<keyword evidence="3" id="KW-1185">Reference proteome</keyword>
<comment type="caution">
    <text evidence="2">The sequence shown here is derived from an EMBL/GenBank/DDBJ whole genome shotgun (WGS) entry which is preliminary data.</text>
</comment>
<name>A0A9X2RI55_9PROT</name>
<dbReference type="PANTHER" id="PTHR39336">
    <property type="entry name" value="PYRIDOXAMINE PHOSPHATE OXIDASE FAMILY PROTEIN (AFU_ORTHOLOGUE AFUA_6G11440)"/>
    <property type="match status" value="1"/>
</dbReference>
<organism evidence="2 3">
    <name type="scientific">Parvularcula maris</name>
    <dbReference type="NCBI Taxonomy" id="2965077"/>
    <lineage>
        <taxon>Bacteria</taxon>
        <taxon>Pseudomonadati</taxon>
        <taxon>Pseudomonadota</taxon>
        <taxon>Alphaproteobacteria</taxon>
        <taxon>Parvularculales</taxon>
        <taxon>Parvularculaceae</taxon>
        <taxon>Parvularcula</taxon>
    </lineage>
</organism>
<dbReference type="SUPFAM" id="SSF50475">
    <property type="entry name" value="FMN-binding split barrel"/>
    <property type="match status" value="1"/>
</dbReference>
<dbReference type="InterPro" id="IPR011576">
    <property type="entry name" value="Pyridox_Oxase_N"/>
</dbReference>
<evidence type="ECO:0000313" key="2">
    <source>
        <dbReference type="EMBL" id="MCQ8185685.1"/>
    </source>
</evidence>
<dbReference type="Gene3D" id="2.30.110.10">
    <property type="entry name" value="Electron Transport, Fmn-binding Protein, Chain A"/>
    <property type="match status" value="1"/>
</dbReference>
<sequence length="180" mass="19982">MGKTYDAIDERIEAFIGKQKMFFVATAPSGEGGHVNLSPKGYDAFAILGPNKVAYADLGGSGIETVAHLRQNGRITIMFCAFEGPANILRLYGQGRVIQHDEEGFGDAMKPFPNIERARNVVEIDVTRIADSCGWGVPFYSYEGERDQLARWAVKDPEDEWWQKRRAKNAESIDGLPGLK</sequence>
<accession>A0A9X2RI55</accession>